<dbReference type="Gene3D" id="4.10.860.20">
    <property type="entry name" value="Rabenosyn, Rab binding domain"/>
    <property type="match status" value="1"/>
</dbReference>
<dbReference type="Pfam" id="PF01363">
    <property type="entry name" value="FYVE"/>
    <property type="match status" value="1"/>
</dbReference>
<feature type="region of interest" description="Disordered" evidence="5">
    <location>
        <begin position="308"/>
        <end position="334"/>
    </location>
</feature>
<dbReference type="OrthoDB" id="166134at2759"/>
<dbReference type="InterPro" id="IPR017455">
    <property type="entry name" value="Znf_FYVE-rel"/>
</dbReference>
<dbReference type="SUPFAM" id="SSF57903">
    <property type="entry name" value="FYVE/PHD zinc finger"/>
    <property type="match status" value="1"/>
</dbReference>
<dbReference type="InterPro" id="IPR000306">
    <property type="entry name" value="Znf_FYVE"/>
</dbReference>
<dbReference type="HOGENOM" id="CLU_028545_0_0_1"/>
<evidence type="ECO:0000256" key="2">
    <source>
        <dbReference type="ARBA" id="ARBA00022771"/>
    </source>
</evidence>
<accession>F8P552</accession>
<dbReference type="CDD" id="cd15737">
    <property type="entry name" value="FYVE2_Vac1p_like"/>
    <property type="match status" value="1"/>
</dbReference>
<evidence type="ECO:0000256" key="5">
    <source>
        <dbReference type="SAM" id="MobiDB-lite"/>
    </source>
</evidence>
<evidence type="ECO:0000313" key="7">
    <source>
        <dbReference type="EMBL" id="EGO21739.1"/>
    </source>
</evidence>
<dbReference type="Proteomes" id="UP000008064">
    <property type="component" value="Unassembled WGS sequence"/>
</dbReference>
<dbReference type="AlphaFoldDB" id="F8P552"/>
<keyword evidence="1" id="KW-0479">Metal-binding</keyword>
<gene>
    <name evidence="7" type="ORF">SERLADRAFT_474565</name>
</gene>
<dbReference type="EMBL" id="GL945438">
    <property type="protein sequence ID" value="EGO21739.1"/>
    <property type="molecule type" value="Genomic_DNA"/>
</dbReference>
<evidence type="ECO:0000259" key="6">
    <source>
        <dbReference type="PROSITE" id="PS50178"/>
    </source>
</evidence>
<dbReference type="InterPro" id="IPR013083">
    <property type="entry name" value="Znf_RING/FYVE/PHD"/>
</dbReference>
<dbReference type="Pfam" id="PF11464">
    <property type="entry name" value="Rbsn"/>
    <property type="match status" value="1"/>
</dbReference>
<dbReference type="GeneID" id="18820497"/>
<keyword evidence="2 4" id="KW-0863">Zinc-finger</keyword>
<dbReference type="Gene3D" id="3.30.40.10">
    <property type="entry name" value="Zinc/RING finger domain, C3HC4 (zinc finger)"/>
    <property type="match status" value="1"/>
</dbReference>
<dbReference type="SUPFAM" id="SSF140125">
    <property type="entry name" value="Rabenosyn-5 Rab-binding domain-like"/>
    <property type="match status" value="1"/>
</dbReference>
<dbReference type="SMART" id="SM00064">
    <property type="entry name" value="FYVE"/>
    <property type="match status" value="1"/>
</dbReference>
<dbReference type="InterPro" id="IPR036531">
    <property type="entry name" value="Rbsn_Rab-bd_sf"/>
</dbReference>
<dbReference type="PROSITE" id="PS50178">
    <property type="entry name" value="ZF_FYVE"/>
    <property type="match status" value="1"/>
</dbReference>
<dbReference type="InterPro" id="IPR021565">
    <property type="entry name" value="Rbsn_Rab-bd"/>
</dbReference>
<dbReference type="RefSeq" id="XP_007321525.1">
    <property type="nucleotide sequence ID" value="XM_007321463.1"/>
</dbReference>
<dbReference type="InterPro" id="IPR052727">
    <property type="entry name" value="Rab4/Rab5_effector"/>
</dbReference>
<proteinExistence type="predicted"/>
<feature type="domain" description="FYVE-type" evidence="6">
    <location>
        <begin position="91"/>
        <end position="200"/>
    </location>
</feature>
<keyword evidence="3" id="KW-0862">Zinc</keyword>
<reference evidence="7" key="1">
    <citation type="submission" date="2011-04" db="EMBL/GenBank/DDBJ databases">
        <title>Evolution of plant cell wall degrading machinery underlies the functional diversity of forest fungi.</title>
        <authorList>
            <consortium name="US DOE Joint Genome Institute (JGI-PGF)"/>
            <person name="Eastwood D.C."/>
            <person name="Floudas D."/>
            <person name="Binder M."/>
            <person name="Majcherczyk A."/>
            <person name="Schneider P."/>
            <person name="Aerts A."/>
            <person name="Asiegbu F.O."/>
            <person name="Baker S.E."/>
            <person name="Barry K."/>
            <person name="Bendiksby M."/>
            <person name="Blumentritt M."/>
            <person name="Coutinho P.M."/>
            <person name="Cullen D."/>
            <person name="Cullen D."/>
            <person name="Gathman A."/>
            <person name="Goodell B."/>
            <person name="Henrissat B."/>
            <person name="Ihrmark K."/>
            <person name="Kauserud H."/>
            <person name="Kohler A."/>
            <person name="LaButti K."/>
            <person name="Lapidus A."/>
            <person name="Lavin J.L."/>
            <person name="Lee Y.-H."/>
            <person name="Lindquist E."/>
            <person name="Lilly W."/>
            <person name="Lucas S."/>
            <person name="Morin E."/>
            <person name="Murat C."/>
            <person name="Oguiza J.A."/>
            <person name="Park J."/>
            <person name="Pisabarro A.G."/>
            <person name="Riley R."/>
            <person name="Rosling A."/>
            <person name="Salamov A."/>
            <person name="Schmidt O."/>
            <person name="Schmutz J."/>
            <person name="Skrede I."/>
            <person name="Stenlid J."/>
            <person name="Wiebenga A."/>
            <person name="Xie X."/>
            <person name="Kues U."/>
            <person name="Hibbett D.S."/>
            <person name="Hoffmeister D."/>
            <person name="Hogberg N."/>
            <person name="Martin F."/>
            <person name="Grigoriev I.V."/>
            <person name="Watkinson S.C."/>
        </authorList>
    </citation>
    <scope>NUCLEOTIDE SEQUENCE</scope>
    <source>
        <strain evidence="7">S7.9</strain>
    </source>
</reference>
<dbReference type="PANTHER" id="PTHR13510">
    <property type="entry name" value="FYVE-FINGER-CONTAINING RAB5 EFFECTOR PROTEIN RABENOSYN-5-RELATED"/>
    <property type="match status" value="1"/>
</dbReference>
<organism>
    <name type="scientific">Serpula lacrymans var. lacrymans (strain S7.9)</name>
    <name type="common">Dry rot fungus</name>
    <dbReference type="NCBI Taxonomy" id="578457"/>
    <lineage>
        <taxon>Eukaryota</taxon>
        <taxon>Fungi</taxon>
        <taxon>Dikarya</taxon>
        <taxon>Basidiomycota</taxon>
        <taxon>Agaricomycotina</taxon>
        <taxon>Agaricomycetes</taxon>
        <taxon>Agaricomycetidae</taxon>
        <taxon>Boletales</taxon>
        <taxon>Coniophorineae</taxon>
        <taxon>Serpulaceae</taxon>
        <taxon>Serpula</taxon>
    </lineage>
</organism>
<protein>
    <recommendedName>
        <fullName evidence="6">FYVE-type domain-containing protein</fullName>
    </recommendedName>
</protein>
<dbReference type="GO" id="GO:0008270">
    <property type="term" value="F:zinc ion binding"/>
    <property type="evidence" value="ECO:0007669"/>
    <property type="project" value="UniProtKB-KW"/>
</dbReference>
<dbReference type="KEGG" id="sla:SERLADRAFT_474565"/>
<evidence type="ECO:0000256" key="1">
    <source>
        <dbReference type="ARBA" id="ARBA00022723"/>
    </source>
</evidence>
<dbReference type="InterPro" id="IPR011011">
    <property type="entry name" value="Znf_FYVE_PHD"/>
</dbReference>
<dbReference type="PANTHER" id="PTHR13510:SF44">
    <property type="entry name" value="RABENOSYN-5"/>
    <property type="match status" value="1"/>
</dbReference>
<sequence>MDVGRVERTKLERRMEKLIHLHFPLDGVDSASHKRPTENRRSSSLFNLDLSDIKNLDAGDLWKGVLQSQALQGTKGEIRAAEQRITPWQEDSDVSKCPLCTASFHPLTNRKHHCRLCGNIICSLPIKRPQRLEPCSILFVVDPKSRRIEQVEEGVDYGVRRRRSVDTRSSAKEKAADVLAEEEKFLKGVRICRECRPILSRQQHFQEASQVPVFHRLYDAFISLETEIEDSLPQFRELILSLNTDDQPTKEATATRKRLLEAFSQYDALSKRIRKIPCPPNSSQDRVQMAILTRANLFLQKNMFPLQSIPKPKKQNSSKSQTPGDGPTIDPDSEMAHSLQPLLEQEALLESFVEEAVAHRKFEDAKTLKANLKEIRTEIDKMLTIADRSKAG</sequence>
<name>F8P552_SERL9</name>
<evidence type="ECO:0000256" key="3">
    <source>
        <dbReference type="ARBA" id="ARBA00022833"/>
    </source>
</evidence>
<evidence type="ECO:0000256" key="4">
    <source>
        <dbReference type="PROSITE-ProRule" id="PRU00091"/>
    </source>
</evidence>